<accession>A0A9P7FQL0</accession>
<feature type="region of interest" description="Disordered" evidence="1">
    <location>
        <begin position="166"/>
        <end position="201"/>
    </location>
</feature>
<dbReference type="OrthoDB" id="3053768at2759"/>
<reference evidence="2" key="1">
    <citation type="submission" date="2021-02" db="EMBL/GenBank/DDBJ databases">
        <authorList>
            <person name="Nieuwenhuis M."/>
            <person name="Van De Peppel L.J.J."/>
        </authorList>
    </citation>
    <scope>NUCLEOTIDE SEQUENCE</scope>
    <source>
        <strain evidence="2">D49</strain>
    </source>
</reference>
<evidence type="ECO:0000313" key="2">
    <source>
        <dbReference type="EMBL" id="KAG5635194.1"/>
    </source>
</evidence>
<sequence>MMSDFPSFQSTTTTTISISNAQATKCLSTSGIVRGRDTPFPIAPLNQHRRHTSLPGPSTLRTSILLQKRYSSVPPVQTMTTSTNPSMQSDDETNAPTPSRGRTLTRTCTPSRFRSPSPNTSHTVTGAVPADAEVQIVVARRASRTTGTLLRVPPFPLPHRTPSHALARPVSQPPQPAPTVTSNTVSATRTGKPAVRPPPPPPLVLDAICNYAPMVGRLQMRTASRYMPRSSARGTQNM</sequence>
<feature type="region of interest" description="Disordered" evidence="1">
    <location>
        <begin position="74"/>
        <end position="125"/>
    </location>
</feature>
<evidence type="ECO:0000256" key="1">
    <source>
        <dbReference type="SAM" id="MobiDB-lite"/>
    </source>
</evidence>
<dbReference type="Proteomes" id="UP000717328">
    <property type="component" value="Unassembled WGS sequence"/>
</dbReference>
<name>A0A9P7FQL0_9AGAR</name>
<feature type="compositionally biased region" description="Polar residues" evidence="1">
    <location>
        <begin position="178"/>
        <end position="189"/>
    </location>
</feature>
<organism evidence="2 3">
    <name type="scientific">Sphagnurus paluster</name>
    <dbReference type="NCBI Taxonomy" id="117069"/>
    <lineage>
        <taxon>Eukaryota</taxon>
        <taxon>Fungi</taxon>
        <taxon>Dikarya</taxon>
        <taxon>Basidiomycota</taxon>
        <taxon>Agaricomycotina</taxon>
        <taxon>Agaricomycetes</taxon>
        <taxon>Agaricomycetidae</taxon>
        <taxon>Agaricales</taxon>
        <taxon>Tricholomatineae</taxon>
        <taxon>Lyophyllaceae</taxon>
        <taxon>Sphagnurus</taxon>
    </lineage>
</organism>
<reference evidence="2" key="2">
    <citation type="submission" date="2021-10" db="EMBL/GenBank/DDBJ databases">
        <title>Phylogenomics reveals ancestral predisposition of the termite-cultivated fungus Termitomyces towards a domesticated lifestyle.</title>
        <authorList>
            <person name="Auxier B."/>
            <person name="Grum-Grzhimaylo A."/>
            <person name="Cardenas M.E."/>
            <person name="Lodge J.D."/>
            <person name="Laessoe T."/>
            <person name="Pedersen O."/>
            <person name="Smith M.E."/>
            <person name="Kuyper T.W."/>
            <person name="Franco-Molano E.A."/>
            <person name="Baroni T.J."/>
            <person name="Aanen D.K."/>
        </authorList>
    </citation>
    <scope>NUCLEOTIDE SEQUENCE</scope>
    <source>
        <strain evidence="2">D49</strain>
    </source>
</reference>
<dbReference type="EMBL" id="JABCKI010006152">
    <property type="protein sequence ID" value="KAG5635194.1"/>
    <property type="molecule type" value="Genomic_DNA"/>
</dbReference>
<comment type="caution">
    <text evidence="2">The sequence shown here is derived from an EMBL/GenBank/DDBJ whole genome shotgun (WGS) entry which is preliminary data.</text>
</comment>
<feature type="region of interest" description="Disordered" evidence="1">
    <location>
        <begin position="39"/>
        <end position="58"/>
    </location>
</feature>
<keyword evidence="3" id="KW-1185">Reference proteome</keyword>
<dbReference type="AlphaFoldDB" id="A0A9P7FQL0"/>
<proteinExistence type="predicted"/>
<protein>
    <submittedName>
        <fullName evidence="2">Uncharacterized protein</fullName>
    </submittedName>
</protein>
<evidence type="ECO:0000313" key="3">
    <source>
        <dbReference type="Proteomes" id="UP000717328"/>
    </source>
</evidence>
<feature type="compositionally biased region" description="Polar residues" evidence="1">
    <location>
        <begin position="74"/>
        <end position="124"/>
    </location>
</feature>
<gene>
    <name evidence="2" type="ORF">H0H81_012070</name>
</gene>